<dbReference type="FunFam" id="1.10.418.50:FF:000001">
    <property type="entry name" value="TRAF3-interacting protein 1 isoform X1"/>
    <property type="match status" value="1"/>
</dbReference>
<reference evidence="15 16" key="2">
    <citation type="journal article" date="2021" name="J. Hered.">
        <title>Feather Gene Expression Elucidates the Developmental Basis of Plumage Iridescence in African Starlings.</title>
        <authorList>
            <person name="Rubenstein D.R."/>
            <person name="Corvelo A."/>
            <person name="MacManes M.D."/>
            <person name="Maia R."/>
            <person name="Narzisi G."/>
            <person name="Rousaki A."/>
            <person name="Vandenabeele P."/>
            <person name="Shawkey M.D."/>
            <person name="Solomon J."/>
        </authorList>
    </citation>
    <scope>NUCLEOTIDE SEQUENCE [LARGE SCALE GENOMIC DNA]</scope>
    <source>
        <strain evidence="15">SS15</strain>
    </source>
</reference>
<feature type="compositionally biased region" description="Low complexity" evidence="11">
    <location>
        <begin position="401"/>
        <end position="412"/>
    </location>
</feature>
<feature type="compositionally biased region" description="Basic and acidic residues" evidence="11">
    <location>
        <begin position="501"/>
        <end position="511"/>
    </location>
</feature>
<keyword evidence="5 10" id="KW-0175">Coiled coil</keyword>
<dbReference type="Proteomes" id="UP000618051">
    <property type="component" value="Unassembled WGS sequence"/>
</dbReference>
<feature type="compositionally biased region" description="Basic and acidic residues" evidence="11">
    <location>
        <begin position="143"/>
        <end position="314"/>
    </location>
</feature>
<evidence type="ECO:0000313" key="14">
    <source>
        <dbReference type="EMBL" id="KAG0115367.1"/>
    </source>
</evidence>
<proteinExistence type="inferred from homology"/>
<feature type="domain" description="TRAF3-interacting protein 1 N-terminal" evidence="12">
    <location>
        <begin position="7"/>
        <end position="99"/>
    </location>
</feature>
<dbReference type="GO" id="GO:0042073">
    <property type="term" value="P:intraciliary transport"/>
    <property type="evidence" value="ECO:0007669"/>
    <property type="project" value="TreeGrafter"/>
</dbReference>
<keyword evidence="16" id="KW-1185">Reference proteome</keyword>
<dbReference type="AlphaFoldDB" id="A0A835TQB0"/>
<feature type="region of interest" description="Disordered" evidence="11">
    <location>
        <begin position="491"/>
        <end position="511"/>
    </location>
</feature>
<evidence type="ECO:0000256" key="9">
    <source>
        <dbReference type="ARBA" id="ARBA00070492"/>
    </source>
</evidence>
<evidence type="ECO:0000256" key="1">
    <source>
        <dbReference type="ARBA" id="ARBA00004120"/>
    </source>
</evidence>
<organism evidence="14">
    <name type="scientific">Lamprotornis superbus</name>
    <dbReference type="NCBI Taxonomy" id="245042"/>
    <lineage>
        <taxon>Eukaryota</taxon>
        <taxon>Metazoa</taxon>
        <taxon>Chordata</taxon>
        <taxon>Craniata</taxon>
        <taxon>Vertebrata</taxon>
        <taxon>Euteleostomi</taxon>
        <taxon>Archelosauria</taxon>
        <taxon>Archosauria</taxon>
        <taxon>Dinosauria</taxon>
        <taxon>Saurischia</taxon>
        <taxon>Theropoda</taxon>
        <taxon>Coelurosauria</taxon>
        <taxon>Aves</taxon>
        <taxon>Neognathae</taxon>
        <taxon>Neoaves</taxon>
        <taxon>Telluraves</taxon>
        <taxon>Australaves</taxon>
        <taxon>Passeriformes</taxon>
        <taxon>Sturnidae</taxon>
        <taxon>Lamprotornis</taxon>
    </lineage>
</organism>
<dbReference type="GO" id="GO:0048731">
    <property type="term" value="P:system development"/>
    <property type="evidence" value="ECO:0007669"/>
    <property type="project" value="UniProtKB-ARBA"/>
</dbReference>
<dbReference type="GO" id="GO:0048513">
    <property type="term" value="P:animal organ development"/>
    <property type="evidence" value="ECO:0007669"/>
    <property type="project" value="UniProtKB-ARBA"/>
</dbReference>
<dbReference type="GO" id="GO:0008017">
    <property type="term" value="F:microtubule binding"/>
    <property type="evidence" value="ECO:0007669"/>
    <property type="project" value="InterPro"/>
</dbReference>
<dbReference type="InterPro" id="IPR018799">
    <property type="entry name" value="TRAF3IP1"/>
</dbReference>
<protein>
    <recommendedName>
        <fullName evidence="9">TRAF3-interacting protein 1</fullName>
    </recommendedName>
</protein>
<gene>
    <name evidence="15" type="ORF">IHE44_0014173</name>
    <name evidence="14" type="ORF">IHE44_006135</name>
</gene>
<dbReference type="OrthoDB" id="10258914at2759"/>
<dbReference type="GO" id="GO:0060271">
    <property type="term" value="P:cilium assembly"/>
    <property type="evidence" value="ECO:0007669"/>
    <property type="project" value="TreeGrafter"/>
</dbReference>
<keyword evidence="6" id="KW-0206">Cytoskeleton</keyword>
<feature type="domain" description="TRAF3-interacting protein 1 C-terminal" evidence="13">
    <location>
        <begin position="475"/>
        <end position="626"/>
    </location>
</feature>
<reference evidence="15" key="3">
    <citation type="submission" date="2022-01" db="EMBL/GenBank/DDBJ databases">
        <authorList>
            <person name="Rubenstein D.R."/>
        </authorList>
    </citation>
    <scope>NUCLEOTIDE SEQUENCE</scope>
    <source>
        <strain evidence="15">SS15</strain>
        <tissue evidence="15">Liver</tissue>
    </source>
</reference>
<evidence type="ECO:0000256" key="5">
    <source>
        <dbReference type="ARBA" id="ARBA00023054"/>
    </source>
</evidence>
<feature type="compositionally biased region" description="Basic and acidic residues" evidence="11">
    <location>
        <begin position="107"/>
        <end position="137"/>
    </location>
</feature>
<dbReference type="EMBL" id="JADDUC010000229">
    <property type="protein sequence ID" value="KAG0115367.1"/>
    <property type="molecule type" value="Genomic_DNA"/>
</dbReference>
<evidence type="ECO:0000256" key="10">
    <source>
        <dbReference type="SAM" id="Coils"/>
    </source>
</evidence>
<evidence type="ECO:0000259" key="12">
    <source>
        <dbReference type="Pfam" id="PF10243"/>
    </source>
</evidence>
<dbReference type="InterPro" id="IPR040468">
    <property type="entry name" value="TRAF3IP1_N"/>
</dbReference>
<feature type="coiled-coil region" evidence="10">
    <location>
        <begin position="545"/>
        <end position="604"/>
    </location>
</feature>
<feature type="region of interest" description="Disordered" evidence="11">
    <location>
        <begin position="107"/>
        <end position="451"/>
    </location>
</feature>
<accession>A0A835TQB0</accession>
<evidence type="ECO:0000259" key="13">
    <source>
        <dbReference type="Pfam" id="PF17749"/>
    </source>
</evidence>
<dbReference type="Pfam" id="PF10243">
    <property type="entry name" value="MIP-T3"/>
    <property type="match status" value="1"/>
</dbReference>
<dbReference type="EMBL" id="JADDUC020000008">
    <property type="protein sequence ID" value="KAI1236955.1"/>
    <property type="molecule type" value="Genomic_DNA"/>
</dbReference>
<sequence>MNEAVSRQTRETLGQVIRKPPLTDALLSKPPFRYLHDLISEVIRVTGFLKGLYTDFELKSDNVKDKDSKINFLQKAIDAVVMVTGEPLSVKPARVLSSDAAVKRVLAGEKADAKGKPPPSKPRDKESREPKAEEQKSHRNKESRRDTEIKDRSPSRDRKPKGDLKESREREKERDKQKNNEERHKEPERDTSKEGEKQERERSKSRITKQGRETEKNKEKGDPERRDDLGHDKGQEREKRREGGREKDRLKGRDKNRDREGEKDRERGRDRDRERDGEHFREHGKEKAEKKPSDSEESMLRKPQRSTKDSKCQPDTENETPARISKQPSAKGSRHRSKPGEEGAVDTRSMADGISEDGAAELQEKNEPGLAEKQKEREGENVPPEKPENGEAPPDVPPQPAQRRIPRPGSARPAPPRVKHQESTELLVPERSGSAKPAPNVIREQQVSDEEDEQFVVEAAVPLPEMPKVQLVSSEIQGGLVKKILETKKDYEASQKSSQTTDREKPVVSEASRKRERDLVAKEIEKFQVSIQTVCQNAFRLGRIVDYIQEDMDAMRNELHTWRQENREHAEALQREQSITDSAVEPLKADLAELEQLIKDQQDKICAVKANILRNEEKIQRMVLSINLSSRRGFSPLQGCCQGFYDVVWVLDEVLVVLFFLLSLPPLKGTERFVTRPPAFVTPWSPPMALCMQKIQHDAAGAWDWQESRMRAPASVLQRHGGTSGLNRISVGWNKASELRQVEEAAPKKQREQLCLEEGIGDVCVHTQNRELCFSLWVVH</sequence>
<comment type="subcellular location">
    <subcellularLocation>
        <location evidence="2">Cytoplasm</location>
        <location evidence="2">Cytoskeleton</location>
        <location evidence="2">Cilium axoneme</location>
    </subcellularLocation>
    <subcellularLocation>
        <location evidence="1">Cytoplasm</location>
        <location evidence="1">Cytoskeleton</location>
        <location evidence="1">Cilium basal body</location>
    </subcellularLocation>
</comment>
<feature type="compositionally biased region" description="Basic and acidic residues" evidence="11">
    <location>
        <begin position="362"/>
        <end position="389"/>
    </location>
</feature>
<dbReference type="PANTHER" id="PTHR31363">
    <property type="entry name" value="TRAF3-INTERACTING PROTEIN 1"/>
    <property type="match status" value="1"/>
</dbReference>
<evidence type="ECO:0000256" key="8">
    <source>
        <dbReference type="ARBA" id="ARBA00043971"/>
    </source>
</evidence>
<dbReference type="Pfam" id="PF17749">
    <property type="entry name" value="MIP-T3_C"/>
    <property type="match status" value="1"/>
</dbReference>
<evidence type="ECO:0000313" key="16">
    <source>
        <dbReference type="Proteomes" id="UP000618051"/>
    </source>
</evidence>
<keyword evidence="7" id="KW-0966">Cell projection</keyword>
<dbReference type="Gene3D" id="1.10.418.50">
    <property type="entry name" value="Microtubule-binding protein MIP-T3"/>
    <property type="match status" value="1"/>
</dbReference>
<evidence type="ECO:0000256" key="4">
    <source>
        <dbReference type="ARBA" id="ARBA00022794"/>
    </source>
</evidence>
<dbReference type="InterPro" id="IPR042576">
    <property type="entry name" value="TRAF3IP1_N_sf"/>
</dbReference>
<dbReference type="InterPro" id="IPR041476">
    <property type="entry name" value="TRAF3IP1_C"/>
</dbReference>
<comment type="caution">
    <text evidence="14">The sequence shown here is derived from an EMBL/GenBank/DDBJ whole genome shotgun (WGS) entry which is preliminary data.</text>
</comment>
<dbReference type="GO" id="GO:0070507">
    <property type="term" value="P:regulation of microtubule cytoskeleton organization"/>
    <property type="evidence" value="ECO:0007669"/>
    <property type="project" value="TreeGrafter"/>
</dbReference>
<evidence type="ECO:0000256" key="7">
    <source>
        <dbReference type="ARBA" id="ARBA00023273"/>
    </source>
</evidence>
<keyword evidence="3" id="KW-0963">Cytoplasm</keyword>
<evidence type="ECO:0000256" key="11">
    <source>
        <dbReference type="SAM" id="MobiDB-lite"/>
    </source>
</evidence>
<dbReference type="PANTHER" id="PTHR31363:SF0">
    <property type="entry name" value="TRAF3-INTERACTING PROTEIN 1"/>
    <property type="match status" value="1"/>
</dbReference>
<evidence type="ECO:0000256" key="6">
    <source>
        <dbReference type="ARBA" id="ARBA00023212"/>
    </source>
</evidence>
<evidence type="ECO:0000256" key="2">
    <source>
        <dbReference type="ARBA" id="ARBA00004430"/>
    </source>
</evidence>
<comment type="similarity">
    <text evidence="8">Belongs to the TRAF3IP1 family.</text>
</comment>
<dbReference type="GO" id="GO:0036064">
    <property type="term" value="C:ciliary basal body"/>
    <property type="evidence" value="ECO:0007669"/>
    <property type="project" value="TreeGrafter"/>
</dbReference>
<evidence type="ECO:0000256" key="3">
    <source>
        <dbReference type="ARBA" id="ARBA00022490"/>
    </source>
</evidence>
<name>A0A835TQB0_9PASS</name>
<dbReference type="GO" id="GO:0005930">
    <property type="term" value="C:axoneme"/>
    <property type="evidence" value="ECO:0007669"/>
    <property type="project" value="UniProtKB-SubCell"/>
</dbReference>
<dbReference type="GO" id="GO:0030992">
    <property type="term" value="C:intraciliary transport particle B"/>
    <property type="evidence" value="ECO:0007669"/>
    <property type="project" value="TreeGrafter"/>
</dbReference>
<reference evidence="14" key="1">
    <citation type="submission" date="2020-10" db="EMBL/GenBank/DDBJ databases">
        <title>Feather gene expression reveals the developmental basis of iridescence in African starlings.</title>
        <authorList>
            <person name="Rubenstein D.R."/>
        </authorList>
    </citation>
    <scope>NUCLEOTIDE SEQUENCE</scope>
    <source>
        <strain evidence="14">SS15</strain>
        <tissue evidence="14">Liver</tissue>
    </source>
</reference>
<keyword evidence="4" id="KW-0970">Cilium biogenesis/degradation</keyword>
<evidence type="ECO:0000313" key="15">
    <source>
        <dbReference type="EMBL" id="KAI1236955.1"/>
    </source>
</evidence>